<protein>
    <submittedName>
        <fullName evidence="2">Uncharacterized protein</fullName>
    </submittedName>
</protein>
<name>A0A1S2VIX6_9BACT</name>
<dbReference type="AlphaFoldDB" id="A0A1S2VIX6"/>
<keyword evidence="3" id="KW-1185">Reference proteome</keyword>
<feature type="region of interest" description="Disordered" evidence="1">
    <location>
        <begin position="51"/>
        <end position="72"/>
    </location>
</feature>
<dbReference type="Proteomes" id="UP000181790">
    <property type="component" value="Unassembled WGS sequence"/>
</dbReference>
<evidence type="ECO:0000313" key="3">
    <source>
        <dbReference type="Proteomes" id="UP000181790"/>
    </source>
</evidence>
<comment type="caution">
    <text evidence="2">The sequence shown here is derived from an EMBL/GenBank/DDBJ whole genome shotgun (WGS) entry which is preliminary data.</text>
</comment>
<evidence type="ECO:0000313" key="2">
    <source>
        <dbReference type="EMBL" id="OIN57788.1"/>
    </source>
</evidence>
<accession>A0A1S2VIX6</accession>
<gene>
    <name evidence="2" type="ORF">BLX24_16945</name>
</gene>
<sequence>MSVVFDFPRDFEQNLFCLVQQAVAEGKPGKPLPKWLATRRIVEVNVFRPGEVGGKGQTQQTQPAVGHDWQLV</sequence>
<reference evidence="2 3" key="1">
    <citation type="submission" date="2016-10" db="EMBL/GenBank/DDBJ databases">
        <title>Arsenicibacter rosenii gen. nov., sp. nov., an efficient arsenic-methylating bacterium isolated from an arsenic-contaminated paddy soil.</title>
        <authorList>
            <person name="Huang K."/>
        </authorList>
    </citation>
    <scope>NUCLEOTIDE SEQUENCE [LARGE SCALE GENOMIC DNA]</scope>
    <source>
        <strain evidence="2 3">SM-1</strain>
    </source>
</reference>
<proteinExistence type="predicted"/>
<evidence type="ECO:0000256" key="1">
    <source>
        <dbReference type="SAM" id="MobiDB-lite"/>
    </source>
</evidence>
<dbReference type="EMBL" id="MORL01000009">
    <property type="protein sequence ID" value="OIN57788.1"/>
    <property type="molecule type" value="Genomic_DNA"/>
</dbReference>
<organism evidence="2 3">
    <name type="scientific">Arsenicibacter rosenii</name>
    <dbReference type="NCBI Taxonomy" id="1750698"/>
    <lineage>
        <taxon>Bacteria</taxon>
        <taxon>Pseudomonadati</taxon>
        <taxon>Bacteroidota</taxon>
        <taxon>Cytophagia</taxon>
        <taxon>Cytophagales</taxon>
        <taxon>Spirosomataceae</taxon>
        <taxon>Arsenicibacter</taxon>
    </lineage>
</organism>